<protein>
    <submittedName>
        <fullName evidence="2">Uncharacterized protein</fullName>
    </submittedName>
</protein>
<organism evidence="2 3">
    <name type="scientific">Aspergillus sydowii CBS 593.65</name>
    <dbReference type="NCBI Taxonomy" id="1036612"/>
    <lineage>
        <taxon>Eukaryota</taxon>
        <taxon>Fungi</taxon>
        <taxon>Dikarya</taxon>
        <taxon>Ascomycota</taxon>
        <taxon>Pezizomycotina</taxon>
        <taxon>Eurotiomycetes</taxon>
        <taxon>Eurotiomycetidae</taxon>
        <taxon>Eurotiales</taxon>
        <taxon>Aspergillaceae</taxon>
        <taxon>Aspergillus</taxon>
        <taxon>Aspergillus subgen. Nidulantes</taxon>
    </lineage>
</organism>
<feature type="region of interest" description="Disordered" evidence="1">
    <location>
        <begin position="1"/>
        <end position="81"/>
    </location>
</feature>
<dbReference type="EMBL" id="KV878586">
    <property type="protein sequence ID" value="OJJ59092.1"/>
    <property type="molecule type" value="Genomic_DNA"/>
</dbReference>
<gene>
    <name evidence="2" type="ORF">ASPSYDRAFT_89809</name>
</gene>
<proteinExistence type="predicted"/>
<reference evidence="3" key="1">
    <citation type="journal article" date="2017" name="Genome Biol.">
        <title>Comparative genomics reveals high biological diversity and specific adaptations in the industrially and medically important fungal genus Aspergillus.</title>
        <authorList>
            <person name="de Vries R.P."/>
            <person name="Riley R."/>
            <person name="Wiebenga A."/>
            <person name="Aguilar-Osorio G."/>
            <person name="Amillis S."/>
            <person name="Uchima C.A."/>
            <person name="Anderluh G."/>
            <person name="Asadollahi M."/>
            <person name="Askin M."/>
            <person name="Barry K."/>
            <person name="Battaglia E."/>
            <person name="Bayram O."/>
            <person name="Benocci T."/>
            <person name="Braus-Stromeyer S.A."/>
            <person name="Caldana C."/>
            <person name="Canovas D."/>
            <person name="Cerqueira G.C."/>
            <person name="Chen F."/>
            <person name="Chen W."/>
            <person name="Choi C."/>
            <person name="Clum A."/>
            <person name="Dos Santos R.A."/>
            <person name="Damasio A.R."/>
            <person name="Diallinas G."/>
            <person name="Emri T."/>
            <person name="Fekete E."/>
            <person name="Flipphi M."/>
            <person name="Freyberg S."/>
            <person name="Gallo A."/>
            <person name="Gournas C."/>
            <person name="Habgood R."/>
            <person name="Hainaut M."/>
            <person name="Harispe M.L."/>
            <person name="Henrissat B."/>
            <person name="Hilden K.S."/>
            <person name="Hope R."/>
            <person name="Hossain A."/>
            <person name="Karabika E."/>
            <person name="Karaffa L."/>
            <person name="Karanyi Z."/>
            <person name="Krasevec N."/>
            <person name="Kuo A."/>
            <person name="Kusch H."/>
            <person name="LaButti K."/>
            <person name="Lagendijk E.L."/>
            <person name="Lapidus A."/>
            <person name="Levasseur A."/>
            <person name="Lindquist E."/>
            <person name="Lipzen A."/>
            <person name="Logrieco A.F."/>
            <person name="MacCabe A."/>
            <person name="Maekelae M.R."/>
            <person name="Malavazi I."/>
            <person name="Melin P."/>
            <person name="Meyer V."/>
            <person name="Mielnichuk N."/>
            <person name="Miskei M."/>
            <person name="Molnar A.P."/>
            <person name="Mule G."/>
            <person name="Ngan C.Y."/>
            <person name="Orejas M."/>
            <person name="Orosz E."/>
            <person name="Ouedraogo J.P."/>
            <person name="Overkamp K.M."/>
            <person name="Park H.-S."/>
            <person name="Perrone G."/>
            <person name="Piumi F."/>
            <person name="Punt P.J."/>
            <person name="Ram A.F."/>
            <person name="Ramon A."/>
            <person name="Rauscher S."/>
            <person name="Record E."/>
            <person name="Riano-Pachon D.M."/>
            <person name="Robert V."/>
            <person name="Roehrig J."/>
            <person name="Ruller R."/>
            <person name="Salamov A."/>
            <person name="Salih N.S."/>
            <person name="Samson R.A."/>
            <person name="Sandor E."/>
            <person name="Sanguinetti M."/>
            <person name="Schuetze T."/>
            <person name="Sepcic K."/>
            <person name="Shelest E."/>
            <person name="Sherlock G."/>
            <person name="Sophianopoulou V."/>
            <person name="Squina F.M."/>
            <person name="Sun H."/>
            <person name="Susca A."/>
            <person name="Todd R.B."/>
            <person name="Tsang A."/>
            <person name="Unkles S.E."/>
            <person name="van de Wiele N."/>
            <person name="van Rossen-Uffink D."/>
            <person name="Oliveira J.V."/>
            <person name="Vesth T.C."/>
            <person name="Visser J."/>
            <person name="Yu J.-H."/>
            <person name="Zhou M."/>
            <person name="Andersen M.R."/>
            <person name="Archer D.B."/>
            <person name="Baker S.E."/>
            <person name="Benoit I."/>
            <person name="Brakhage A.A."/>
            <person name="Braus G.H."/>
            <person name="Fischer R."/>
            <person name="Frisvad J.C."/>
            <person name="Goldman G.H."/>
            <person name="Houbraken J."/>
            <person name="Oakley B."/>
            <person name="Pocsi I."/>
            <person name="Scazzocchio C."/>
            <person name="Seiboth B."/>
            <person name="vanKuyk P.A."/>
            <person name="Wortman J."/>
            <person name="Dyer P.S."/>
            <person name="Grigoriev I.V."/>
        </authorList>
    </citation>
    <scope>NUCLEOTIDE SEQUENCE [LARGE SCALE GENOMIC DNA]</scope>
    <source>
        <strain evidence="3">CBS 593.65</strain>
    </source>
</reference>
<sequence length="81" mass="8993">MPQGTQQPAEHKEGLFDKIFHHHHKQGEEGQGAKDAGQPESGEGDEGGIRSDLKKDEAGMKEYLKEDEQLEQEGRTYGGLM</sequence>
<evidence type="ECO:0000313" key="3">
    <source>
        <dbReference type="Proteomes" id="UP000184356"/>
    </source>
</evidence>
<dbReference type="Proteomes" id="UP000184356">
    <property type="component" value="Unassembled WGS sequence"/>
</dbReference>
<evidence type="ECO:0000256" key="1">
    <source>
        <dbReference type="SAM" id="MobiDB-lite"/>
    </source>
</evidence>
<accession>A0A1L9TI55</accession>
<dbReference type="GeneID" id="63768299"/>
<name>A0A1L9TI55_9EURO</name>
<feature type="compositionally biased region" description="Basic and acidic residues" evidence="1">
    <location>
        <begin position="9"/>
        <end position="19"/>
    </location>
</feature>
<keyword evidence="3" id="KW-1185">Reference proteome</keyword>
<dbReference type="RefSeq" id="XP_040702898.1">
    <property type="nucleotide sequence ID" value="XM_040852226.1"/>
</dbReference>
<dbReference type="VEuPathDB" id="FungiDB:ASPSYDRAFT_89809"/>
<feature type="compositionally biased region" description="Basic and acidic residues" evidence="1">
    <location>
        <begin position="47"/>
        <end position="67"/>
    </location>
</feature>
<dbReference type="AlphaFoldDB" id="A0A1L9TI55"/>
<dbReference type="OrthoDB" id="4526540at2759"/>
<evidence type="ECO:0000313" key="2">
    <source>
        <dbReference type="EMBL" id="OJJ59092.1"/>
    </source>
</evidence>